<dbReference type="Proteomes" id="UP001302349">
    <property type="component" value="Chromosome"/>
</dbReference>
<evidence type="ECO:0000313" key="2">
    <source>
        <dbReference type="Proteomes" id="UP001302349"/>
    </source>
</evidence>
<keyword evidence="2" id="KW-1185">Reference proteome</keyword>
<reference evidence="1 2" key="1">
    <citation type="journal article" date="2023" name="Microbiol. Resour. Announc.">
        <title>Complete Genome Sequence of Imperialibacter roseus strain P4T.</title>
        <authorList>
            <person name="Tizabi D.R."/>
            <person name="Bachvaroff T."/>
            <person name="Hill R.T."/>
        </authorList>
    </citation>
    <scope>NUCLEOTIDE SEQUENCE [LARGE SCALE GENOMIC DNA]</scope>
    <source>
        <strain evidence="1 2">P4T</strain>
    </source>
</reference>
<dbReference type="RefSeq" id="WP_193217756.1">
    <property type="nucleotide sequence ID" value="NZ_CP136051.1"/>
</dbReference>
<name>A0ABZ0IWK0_9BACT</name>
<protein>
    <submittedName>
        <fullName evidence="1">Uncharacterized protein</fullName>
    </submittedName>
</protein>
<proteinExistence type="predicted"/>
<accession>A0ABZ0IWK0</accession>
<gene>
    <name evidence="1" type="ORF">RT717_12310</name>
</gene>
<sequence length="57" mass="6781">MLLDNKISEGLLKLLKTKEVRHFNKAKDAFLDEESRELYFRQFYLAQVLELAEVKAH</sequence>
<dbReference type="EMBL" id="CP136051">
    <property type="protein sequence ID" value="WOK09423.1"/>
    <property type="molecule type" value="Genomic_DNA"/>
</dbReference>
<organism evidence="1 2">
    <name type="scientific">Imperialibacter roseus</name>
    <dbReference type="NCBI Taxonomy" id="1324217"/>
    <lineage>
        <taxon>Bacteria</taxon>
        <taxon>Pseudomonadati</taxon>
        <taxon>Bacteroidota</taxon>
        <taxon>Cytophagia</taxon>
        <taxon>Cytophagales</taxon>
        <taxon>Flammeovirgaceae</taxon>
        <taxon>Imperialibacter</taxon>
    </lineage>
</organism>
<evidence type="ECO:0000313" key="1">
    <source>
        <dbReference type="EMBL" id="WOK09423.1"/>
    </source>
</evidence>